<name>A0A850NVJ4_9PROT</name>
<feature type="domain" description="Thymidylate kinase-like" evidence="1">
    <location>
        <begin position="7"/>
        <end position="46"/>
    </location>
</feature>
<dbReference type="GO" id="GO:0004798">
    <property type="term" value="F:dTMP kinase activity"/>
    <property type="evidence" value="ECO:0007669"/>
    <property type="project" value="UniProtKB-EC"/>
</dbReference>
<protein>
    <submittedName>
        <fullName evidence="2">Thymidylate kinase</fullName>
        <ecNumber evidence="2">2.7.4.9</ecNumber>
    </submittedName>
</protein>
<feature type="non-terminal residue" evidence="2">
    <location>
        <position position="46"/>
    </location>
</feature>
<dbReference type="InterPro" id="IPR039430">
    <property type="entry name" value="Thymidylate_kin-like_dom"/>
</dbReference>
<dbReference type="Gene3D" id="3.40.50.300">
    <property type="entry name" value="P-loop containing nucleotide triphosphate hydrolases"/>
    <property type="match status" value="1"/>
</dbReference>
<gene>
    <name evidence="2" type="ORF">HUK83_14500</name>
</gene>
<organism evidence="2 3">
    <name type="scientific">Endobacter medicaginis</name>
    <dbReference type="NCBI Taxonomy" id="1181271"/>
    <lineage>
        <taxon>Bacteria</taxon>
        <taxon>Pseudomonadati</taxon>
        <taxon>Pseudomonadota</taxon>
        <taxon>Alphaproteobacteria</taxon>
        <taxon>Acetobacterales</taxon>
        <taxon>Acetobacteraceae</taxon>
        <taxon>Endobacter</taxon>
    </lineage>
</organism>
<keyword evidence="2" id="KW-0418">Kinase</keyword>
<reference evidence="2 3" key="1">
    <citation type="submission" date="2020-06" db="EMBL/GenBank/DDBJ databases">
        <title>Description of novel acetic acid bacteria.</title>
        <authorList>
            <person name="Sombolestani A."/>
        </authorList>
    </citation>
    <scope>NUCLEOTIDE SEQUENCE [LARGE SCALE GENOMIC DNA]</scope>
    <source>
        <strain evidence="2 3">LMG 26838</strain>
    </source>
</reference>
<dbReference type="EMBL" id="JABXXQ010000405">
    <property type="protein sequence ID" value="NVN31535.1"/>
    <property type="molecule type" value="Genomic_DNA"/>
</dbReference>
<dbReference type="Pfam" id="PF02223">
    <property type="entry name" value="Thymidylate_kin"/>
    <property type="match status" value="1"/>
</dbReference>
<comment type="caution">
    <text evidence="2">The sequence shown here is derived from an EMBL/GenBank/DDBJ whole genome shotgun (WGS) entry which is preliminary data.</text>
</comment>
<dbReference type="RefSeq" id="WP_394367848.1">
    <property type="nucleotide sequence ID" value="NZ_JABXXQ010000405.1"/>
</dbReference>
<evidence type="ECO:0000259" key="1">
    <source>
        <dbReference type="Pfam" id="PF02223"/>
    </source>
</evidence>
<dbReference type="AlphaFoldDB" id="A0A850NVJ4"/>
<dbReference type="InterPro" id="IPR027417">
    <property type="entry name" value="P-loop_NTPase"/>
</dbReference>
<dbReference type="SUPFAM" id="SSF52540">
    <property type="entry name" value="P-loop containing nucleoside triphosphate hydrolases"/>
    <property type="match status" value="1"/>
</dbReference>
<evidence type="ECO:0000313" key="3">
    <source>
        <dbReference type="Proteomes" id="UP000565205"/>
    </source>
</evidence>
<sequence>MSLFITFEGGEAAGKSTQIRLLRAALERRGLDCIATREPGGSPAAE</sequence>
<evidence type="ECO:0000313" key="2">
    <source>
        <dbReference type="EMBL" id="NVN31535.1"/>
    </source>
</evidence>
<proteinExistence type="predicted"/>
<dbReference type="Proteomes" id="UP000565205">
    <property type="component" value="Unassembled WGS sequence"/>
</dbReference>
<accession>A0A850NVJ4</accession>
<keyword evidence="2" id="KW-0808">Transferase</keyword>
<dbReference type="EC" id="2.7.4.9" evidence="2"/>